<keyword evidence="2" id="KW-0472">Membrane</keyword>
<dbReference type="AlphaFoldDB" id="A0AAD2D134"/>
<dbReference type="Proteomes" id="UP001295684">
    <property type="component" value="Unassembled WGS sequence"/>
</dbReference>
<evidence type="ECO:0000313" key="3">
    <source>
        <dbReference type="EMBL" id="CAI2376415.1"/>
    </source>
</evidence>
<accession>A0AAD2D134</accession>
<feature type="region of interest" description="Disordered" evidence="1">
    <location>
        <begin position="256"/>
        <end position="286"/>
    </location>
</feature>
<dbReference type="EMBL" id="CAMPGE010017973">
    <property type="protein sequence ID" value="CAI2376415.1"/>
    <property type="molecule type" value="Genomic_DNA"/>
</dbReference>
<evidence type="ECO:0000313" key="4">
    <source>
        <dbReference type="Proteomes" id="UP001295684"/>
    </source>
</evidence>
<keyword evidence="2" id="KW-0812">Transmembrane</keyword>
<sequence>MLIVEMAACEFGHIQFLDVDPTLNSLVAKFERNNKIIMSIIQAMKLIRDNFVNYNIDVINIVNLCNIILDLVLRIFYCDSLSCITPAAAIYRFFREFRNFSKEIVIEFLYGYRTLIALYFRKEAGIITKIIEDKGFETFTQNSTCIRMRIGKYFMPTFEGNDTSDCSEIDGIIRNFSEQPVDPRIDCLLFFRTLIVFIALVCANYFCFPLLSEEWEKSKILYSQPLVEMLSDRRNASSSNFSQLSEEENQIISESNSFSYEEEDSLVGPNPADISSEREIFSSSHS</sequence>
<reference evidence="3" key="1">
    <citation type="submission" date="2023-07" db="EMBL/GenBank/DDBJ databases">
        <authorList>
            <consortium name="AG Swart"/>
            <person name="Singh M."/>
            <person name="Singh A."/>
            <person name="Seah K."/>
            <person name="Emmerich C."/>
        </authorList>
    </citation>
    <scope>NUCLEOTIDE SEQUENCE</scope>
    <source>
        <strain evidence="3">DP1</strain>
    </source>
</reference>
<organism evidence="3 4">
    <name type="scientific">Euplotes crassus</name>
    <dbReference type="NCBI Taxonomy" id="5936"/>
    <lineage>
        <taxon>Eukaryota</taxon>
        <taxon>Sar</taxon>
        <taxon>Alveolata</taxon>
        <taxon>Ciliophora</taxon>
        <taxon>Intramacronucleata</taxon>
        <taxon>Spirotrichea</taxon>
        <taxon>Hypotrichia</taxon>
        <taxon>Euplotida</taxon>
        <taxon>Euplotidae</taxon>
        <taxon>Moneuplotes</taxon>
    </lineage>
</organism>
<comment type="caution">
    <text evidence="3">The sequence shown here is derived from an EMBL/GenBank/DDBJ whole genome shotgun (WGS) entry which is preliminary data.</text>
</comment>
<protein>
    <submittedName>
        <fullName evidence="3">Uncharacterized protein</fullName>
    </submittedName>
</protein>
<keyword evidence="2" id="KW-1133">Transmembrane helix</keyword>
<keyword evidence="4" id="KW-1185">Reference proteome</keyword>
<gene>
    <name evidence="3" type="ORF">ECRASSUSDP1_LOCUS17785</name>
</gene>
<name>A0AAD2D134_EUPCR</name>
<evidence type="ECO:0000256" key="1">
    <source>
        <dbReference type="SAM" id="MobiDB-lite"/>
    </source>
</evidence>
<evidence type="ECO:0000256" key="2">
    <source>
        <dbReference type="SAM" id="Phobius"/>
    </source>
</evidence>
<feature type="transmembrane region" description="Helical" evidence="2">
    <location>
        <begin position="189"/>
        <end position="211"/>
    </location>
</feature>
<proteinExistence type="predicted"/>